<evidence type="ECO:0000313" key="2">
    <source>
        <dbReference type="EMBL" id="AEF96667.1"/>
    </source>
</evidence>
<dbReference type="EMBL" id="CP002737">
    <property type="protein sequence ID" value="AEF96667.1"/>
    <property type="molecule type" value="Genomic_DNA"/>
</dbReference>
<dbReference type="AlphaFoldDB" id="F6BDV6"/>
<reference evidence="2 3" key="1">
    <citation type="submission" date="2011-05" db="EMBL/GenBank/DDBJ databases">
        <title>Complete sequence of Methanotorris igneus Kol 5.</title>
        <authorList>
            <consortium name="US DOE Joint Genome Institute"/>
            <person name="Lucas S."/>
            <person name="Han J."/>
            <person name="Lapidus A."/>
            <person name="Cheng J.-F."/>
            <person name="Goodwin L."/>
            <person name="Pitluck S."/>
            <person name="Peters L."/>
            <person name="Mikhailova N."/>
            <person name="Chertkov O."/>
            <person name="Han C."/>
            <person name="Tapia R."/>
            <person name="Land M."/>
            <person name="Hauser L."/>
            <person name="Kyrpides N."/>
            <person name="Ivanova N."/>
            <person name="Pagani I."/>
            <person name="Sieprawska-Lupa M."/>
            <person name="Whitman W."/>
            <person name="Woyke T."/>
        </authorList>
    </citation>
    <scope>NUCLEOTIDE SEQUENCE [LARGE SCALE GENOMIC DNA]</scope>
    <source>
        <strain evidence="3">DSM 5666 / JCM 11834 / Kol 5</strain>
    </source>
</reference>
<name>F6BDV6_METIK</name>
<evidence type="ECO:0000256" key="1">
    <source>
        <dbReference type="SAM" id="Coils"/>
    </source>
</evidence>
<keyword evidence="1" id="KW-0175">Coiled coil</keyword>
<organism evidence="3">
    <name type="scientific">Methanotorris igneus (strain DSM 5666 / JCM 11834 / Kol 5)</name>
    <dbReference type="NCBI Taxonomy" id="880724"/>
    <lineage>
        <taxon>Archaea</taxon>
        <taxon>Methanobacteriati</taxon>
        <taxon>Methanobacteriota</taxon>
        <taxon>Methanomada group</taxon>
        <taxon>Methanococci</taxon>
        <taxon>Methanococcales</taxon>
        <taxon>Methanocaldococcaceae</taxon>
        <taxon>Methanotorris</taxon>
    </lineage>
</organism>
<evidence type="ECO:0008006" key="4">
    <source>
        <dbReference type="Google" id="ProtNLM"/>
    </source>
</evidence>
<gene>
    <name evidence="2" type="ordered locus">Metig_1128</name>
</gene>
<accession>F6BDV6</accession>
<keyword evidence="3" id="KW-1185">Reference proteome</keyword>
<dbReference type="KEGG" id="mig:Metig_1128"/>
<dbReference type="RefSeq" id="WP_013799268.1">
    <property type="nucleotide sequence ID" value="NC_015562.1"/>
</dbReference>
<proteinExistence type="predicted"/>
<protein>
    <recommendedName>
        <fullName evidence="4">Segregation and condensation protein B</fullName>
    </recommendedName>
</protein>
<sequence length="188" mass="21787">MKIGITKMYEDIANLIGLKDYEIVNPYKEKCNCDFLIISKGYKEGVKKLNPNAEIFEVKSATFKDLIETLEELKKLGIGNKEKINNSIEFLKNKEKRIKKLAKNLNVKVNPKTDFVRKVVEDLNLEISDDGILIIPDYLFDGKERDDAIILKTHNYDLGLVERIEDRYLQMVNNLRGFYEGSYKGKCK</sequence>
<dbReference type="GeneID" id="10643986"/>
<dbReference type="HOGENOM" id="CLU_1405969_0_0_2"/>
<dbReference type="Proteomes" id="UP000009227">
    <property type="component" value="Chromosome"/>
</dbReference>
<evidence type="ECO:0000313" key="3">
    <source>
        <dbReference type="Proteomes" id="UP000009227"/>
    </source>
</evidence>
<dbReference type="STRING" id="880724.Metig_1128"/>
<feature type="coiled-coil region" evidence="1">
    <location>
        <begin position="81"/>
        <end position="108"/>
    </location>
</feature>
<dbReference type="OrthoDB" id="8628at2157"/>